<dbReference type="RefSeq" id="WP_205310090.1">
    <property type="nucleotide sequence ID" value="NZ_JAERPS020000001.1"/>
</dbReference>
<evidence type="ECO:0000313" key="2">
    <source>
        <dbReference type="Proteomes" id="UP000663814"/>
    </source>
</evidence>
<comment type="caution">
    <text evidence="1">The sequence shown here is derived from an EMBL/GenBank/DDBJ whole genome shotgun (WGS) entry which is preliminary data.</text>
</comment>
<name>A0ABS7X4A1_9GAMM</name>
<keyword evidence="2" id="KW-1185">Reference proteome</keyword>
<keyword evidence="1" id="KW-0449">Lipoprotein</keyword>
<dbReference type="InterPro" id="IPR021308">
    <property type="entry name" value="GfcB"/>
</dbReference>
<dbReference type="EMBL" id="JAERPS020000001">
    <property type="protein sequence ID" value="MBZ9610372.1"/>
    <property type="molecule type" value="Genomic_DNA"/>
</dbReference>
<dbReference type="SUPFAM" id="SSF159270">
    <property type="entry name" value="YmcC-like"/>
    <property type="match status" value="1"/>
</dbReference>
<accession>A0ABS7X4A1</accession>
<proteinExistence type="predicted"/>
<evidence type="ECO:0000313" key="1">
    <source>
        <dbReference type="EMBL" id="MBZ9610372.1"/>
    </source>
</evidence>
<sequence length="221" mass="24536">MFRRILLLLVLSSLIGCSGTLYVYKENVRLLLQSAKAAEPDRAFVAASKYDVIQVSFADKRAIMALAFVENGQHKFISADNGFLIFANGRIVRTAGFVDNLLHVDNLAEDPLQHAYTGLDGASWQFVEQTNTLPAQLNQAQFKLGAEQSLSLLGHSFTTILLTETVTPRHKSAFVNLYWFDLKTGELLQTKQHLASMPDAVTIVFLSSANRILAENPEHNK</sequence>
<dbReference type="PROSITE" id="PS51257">
    <property type="entry name" value="PROKAR_LIPOPROTEIN"/>
    <property type="match status" value="1"/>
</dbReference>
<gene>
    <name evidence="1" type="ORF">I4W93_002060</name>
</gene>
<reference evidence="1 2" key="1">
    <citation type="submission" date="2021-08" db="EMBL/GenBank/DDBJ databases">
        <title>Rheinheimera aquimaris sp. nov., isolated from seawater of the East Sea in Korea.</title>
        <authorList>
            <person name="Kim K.H."/>
            <person name="Wenting R."/>
            <person name="Kim K.R."/>
            <person name="Jeon C.O."/>
        </authorList>
    </citation>
    <scope>NUCLEOTIDE SEQUENCE [LARGE SCALE GENOMIC DNA]</scope>
    <source>
        <strain evidence="1 2">MA-13</strain>
    </source>
</reference>
<dbReference type="InterPro" id="IPR023373">
    <property type="entry name" value="YmcC_sf"/>
</dbReference>
<dbReference type="Proteomes" id="UP000663814">
    <property type="component" value="Unassembled WGS sequence"/>
</dbReference>
<protein>
    <submittedName>
        <fullName evidence="1">YjbF family lipoprotein</fullName>
    </submittedName>
</protein>
<dbReference type="Pfam" id="PF11102">
    <property type="entry name" value="YjbF"/>
    <property type="match status" value="1"/>
</dbReference>
<organism evidence="1 2">
    <name type="scientific">Rheinheimera maricola</name>
    <dbReference type="NCBI Taxonomy" id="2793282"/>
    <lineage>
        <taxon>Bacteria</taxon>
        <taxon>Pseudomonadati</taxon>
        <taxon>Pseudomonadota</taxon>
        <taxon>Gammaproteobacteria</taxon>
        <taxon>Chromatiales</taxon>
        <taxon>Chromatiaceae</taxon>
        <taxon>Rheinheimera</taxon>
    </lineage>
</organism>
<dbReference type="Gene3D" id="2.40.360.10">
    <property type="entry name" value="YmcC-like"/>
    <property type="match status" value="1"/>
</dbReference>